<keyword evidence="2" id="KW-1185">Reference proteome</keyword>
<proteinExistence type="predicted"/>
<dbReference type="AlphaFoldDB" id="A0A261F0Z6"/>
<gene>
    <name evidence="1" type="ORF">PSSU_0361</name>
</gene>
<name>A0A261F0Z6_9BIFI</name>
<dbReference type="EMBL" id="MWWQ01000005">
    <property type="protein sequence ID" value="OZG52743.1"/>
    <property type="molecule type" value="Genomic_DNA"/>
</dbReference>
<comment type="caution">
    <text evidence="1">The sequence shown here is derived from an EMBL/GenBank/DDBJ whole genome shotgun (WGS) entry which is preliminary data.</text>
</comment>
<accession>A0A261F0Z6</accession>
<organism evidence="1 2">
    <name type="scientific">Pseudoscardovia suis</name>
    <dbReference type="NCBI Taxonomy" id="987063"/>
    <lineage>
        <taxon>Bacteria</taxon>
        <taxon>Bacillati</taxon>
        <taxon>Actinomycetota</taxon>
        <taxon>Actinomycetes</taxon>
        <taxon>Bifidobacteriales</taxon>
        <taxon>Bifidobacteriaceae</taxon>
        <taxon>Pseudoscardovia</taxon>
    </lineage>
</organism>
<evidence type="ECO:0000313" key="1">
    <source>
        <dbReference type="EMBL" id="OZG52743.1"/>
    </source>
</evidence>
<evidence type="ECO:0000313" key="2">
    <source>
        <dbReference type="Proteomes" id="UP000216454"/>
    </source>
</evidence>
<reference evidence="1 2" key="1">
    <citation type="journal article" date="2017" name="BMC Genomics">
        <title>Comparative genomic and phylogenomic analyses of the Bifidobacteriaceae family.</title>
        <authorList>
            <person name="Lugli G.A."/>
            <person name="Milani C."/>
            <person name="Turroni F."/>
            <person name="Duranti S."/>
            <person name="Mancabelli L."/>
            <person name="Mangifesta M."/>
            <person name="Ferrario C."/>
            <person name="Modesto M."/>
            <person name="Mattarelli P."/>
            <person name="Jiri K."/>
            <person name="van Sinderen D."/>
            <person name="Ventura M."/>
        </authorList>
    </citation>
    <scope>NUCLEOTIDE SEQUENCE [LARGE SCALE GENOMIC DNA]</scope>
    <source>
        <strain evidence="1 2">DSM 24744</strain>
    </source>
</reference>
<protein>
    <submittedName>
        <fullName evidence="1">Uncharacterized protein</fullName>
    </submittedName>
</protein>
<sequence length="81" mass="9182">MLVMMDIDMRHLMRRRAIGAPPRIDMQLPLFMSRLAFKASINGGMKIRNRDTPSRTIPAPDSRTHILANNPVSLCLALDPR</sequence>
<dbReference type="Proteomes" id="UP000216454">
    <property type="component" value="Unassembled WGS sequence"/>
</dbReference>